<dbReference type="EMBL" id="JBHLXE010000038">
    <property type="protein sequence ID" value="MFC0179247.1"/>
    <property type="molecule type" value="Genomic_DNA"/>
</dbReference>
<accession>A0ABV6C9I5</accession>
<dbReference type="EC" id="3.2.1.17" evidence="3"/>
<evidence type="ECO:0000313" key="5">
    <source>
        <dbReference type="Proteomes" id="UP001589758"/>
    </source>
</evidence>
<proteinExistence type="inferred from homology"/>
<dbReference type="GO" id="GO:0016787">
    <property type="term" value="F:hydrolase activity"/>
    <property type="evidence" value="ECO:0007669"/>
    <property type="project" value="UniProtKB-KW"/>
</dbReference>
<keyword evidence="5" id="KW-1185">Reference proteome</keyword>
<evidence type="ECO:0000256" key="1">
    <source>
        <dbReference type="ARBA" id="ARBA00022529"/>
    </source>
</evidence>
<dbReference type="SUPFAM" id="SSF53955">
    <property type="entry name" value="Lysozyme-like"/>
    <property type="match status" value="1"/>
</dbReference>
<comment type="similarity">
    <text evidence="3">Belongs to the glycosyl hydrolase 24 family.</text>
</comment>
<dbReference type="RefSeq" id="WP_385876363.1">
    <property type="nucleotide sequence ID" value="NZ_JBHLXE010000038.1"/>
</dbReference>
<keyword evidence="2 3" id="KW-0081">Bacteriolytic enzyme</keyword>
<dbReference type="Pfam" id="PF00959">
    <property type="entry name" value="Phage_lysozyme"/>
    <property type="match status" value="1"/>
</dbReference>
<sequence>MLTTLKAVRALDVKLFQHEFYPLASLLFNTELYFLSNNKAPKLLKNLKNSNYEAAAYEFLDIINGNTSGLVNRRKEKNNMFLHGIS</sequence>
<gene>
    <name evidence="4" type="ORF">ACFFIT_03890</name>
</gene>
<dbReference type="Proteomes" id="UP001589758">
    <property type="component" value="Unassembled WGS sequence"/>
</dbReference>
<organism evidence="4 5">
    <name type="scientific">Thorsellia kenyensis</name>
    <dbReference type="NCBI Taxonomy" id="1549888"/>
    <lineage>
        <taxon>Bacteria</taxon>
        <taxon>Pseudomonadati</taxon>
        <taxon>Pseudomonadota</taxon>
        <taxon>Gammaproteobacteria</taxon>
        <taxon>Enterobacterales</taxon>
        <taxon>Thorselliaceae</taxon>
        <taxon>Thorsellia</taxon>
    </lineage>
</organism>
<evidence type="ECO:0000313" key="4">
    <source>
        <dbReference type="EMBL" id="MFC0179247.1"/>
    </source>
</evidence>
<comment type="caution">
    <text evidence="4">The sequence shown here is derived from an EMBL/GenBank/DDBJ whole genome shotgun (WGS) entry which is preliminary data.</text>
</comment>
<keyword evidence="1 3" id="KW-0929">Antimicrobial</keyword>
<evidence type="ECO:0000256" key="3">
    <source>
        <dbReference type="RuleBase" id="RU003788"/>
    </source>
</evidence>
<keyword evidence="3" id="KW-0326">Glycosidase</keyword>
<reference evidence="4 5" key="1">
    <citation type="submission" date="2024-09" db="EMBL/GenBank/DDBJ databases">
        <authorList>
            <person name="Sun Q."/>
            <person name="Mori K."/>
        </authorList>
    </citation>
    <scope>NUCLEOTIDE SEQUENCE [LARGE SCALE GENOMIC DNA]</scope>
    <source>
        <strain evidence="4 5">CCM 8545</strain>
    </source>
</reference>
<dbReference type="InterPro" id="IPR002196">
    <property type="entry name" value="Glyco_hydro_24"/>
</dbReference>
<dbReference type="Gene3D" id="1.10.530.40">
    <property type="match status" value="1"/>
</dbReference>
<name>A0ABV6C9I5_9GAMM</name>
<evidence type="ECO:0000256" key="2">
    <source>
        <dbReference type="ARBA" id="ARBA00022638"/>
    </source>
</evidence>
<comment type="catalytic activity">
    <reaction evidence="3">
        <text>Hydrolysis of (1-&gt;4)-beta-linkages between N-acetylmuramic acid and N-acetyl-D-glucosamine residues in a peptidoglycan and between N-acetyl-D-glucosamine residues in chitodextrins.</text>
        <dbReference type="EC" id="3.2.1.17"/>
    </reaction>
</comment>
<protein>
    <recommendedName>
        <fullName evidence="3">Lysozyme</fullName>
        <ecNumber evidence="3">3.2.1.17</ecNumber>
    </recommendedName>
</protein>
<dbReference type="InterPro" id="IPR023346">
    <property type="entry name" value="Lysozyme-like_dom_sf"/>
</dbReference>
<dbReference type="InterPro" id="IPR023347">
    <property type="entry name" value="Lysozyme_dom_sf"/>
</dbReference>
<keyword evidence="3 4" id="KW-0378">Hydrolase</keyword>